<dbReference type="Pfam" id="PF13459">
    <property type="entry name" value="Fer4_15"/>
    <property type="match status" value="1"/>
</dbReference>
<dbReference type="Gene3D" id="3.30.70.20">
    <property type="match status" value="1"/>
</dbReference>
<dbReference type="AlphaFoldDB" id="A0A2W2FU48"/>
<organism evidence="8 9">
    <name type="scientific">Nonomuraea aridisoli</name>
    <dbReference type="NCBI Taxonomy" id="2070368"/>
    <lineage>
        <taxon>Bacteria</taxon>
        <taxon>Bacillati</taxon>
        <taxon>Actinomycetota</taxon>
        <taxon>Actinomycetes</taxon>
        <taxon>Streptosporangiales</taxon>
        <taxon>Streptosporangiaceae</taxon>
        <taxon>Nonomuraea</taxon>
    </lineage>
</organism>
<dbReference type="PANTHER" id="PTHR36923:SF3">
    <property type="entry name" value="FERREDOXIN"/>
    <property type="match status" value="1"/>
</dbReference>
<proteinExistence type="predicted"/>
<protein>
    <submittedName>
        <fullName evidence="8">Ferredoxin</fullName>
    </submittedName>
</protein>
<sequence>MKMQINPERCQGHGRCYDLAPELFGEDEEGYGVVLGDGLVAPEHERAARLAVVNCPEKAIDSGEEVSS</sequence>
<evidence type="ECO:0000256" key="3">
    <source>
        <dbReference type="ARBA" id="ARBA00022723"/>
    </source>
</evidence>
<comment type="cofactor">
    <cofactor evidence="1">
        <name>[3Fe-4S] cluster</name>
        <dbReference type="ChEBI" id="CHEBI:21137"/>
    </cofactor>
</comment>
<dbReference type="InterPro" id="IPR051269">
    <property type="entry name" value="Fe-S_cluster_ET"/>
</dbReference>
<gene>
    <name evidence="8" type="ORF">C1J01_15100</name>
</gene>
<comment type="caution">
    <text evidence="8">The sequence shown here is derived from an EMBL/GenBank/DDBJ whole genome shotgun (WGS) entry which is preliminary data.</text>
</comment>
<dbReference type="Proteomes" id="UP000249304">
    <property type="component" value="Unassembled WGS sequence"/>
</dbReference>
<keyword evidence="3" id="KW-0479">Metal-binding</keyword>
<dbReference type="GO" id="GO:0046872">
    <property type="term" value="F:metal ion binding"/>
    <property type="evidence" value="ECO:0007669"/>
    <property type="project" value="UniProtKB-KW"/>
</dbReference>
<dbReference type="EMBL" id="POUD01000052">
    <property type="protein sequence ID" value="PZG18464.1"/>
    <property type="molecule type" value="Genomic_DNA"/>
</dbReference>
<keyword evidence="7" id="KW-0003">3Fe-4S</keyword>
<keyword evidence="5" id="KW-0408">Iron</keyword>
<keyword evidence="6" id="KW-0411">Iron-sulfur</keyword>
<keyword evidence="2" id="KW-0813">Transport</keyword>
<keyword evidence="9" id="KW-1185">Reference proteome</keyword>
<evidence type="ECO:0000256" key="2">
    <source>
        <dbReference type="ARBA" id="ARBA00022448"/>
    </source>
</evidence>
<evidence type="ECO:0000256" key="1">
    <source>
        <dbReference type="ARBA" id="ARBA00001927"/>
    </source>
</evidence>
<accession>A0A2W2FU48</accession>
<name>A0A2W2FU48_9ACTN</name>
<dbReference type="GO" id="GO:0051538">
    <property type="term" value="F:3 iron, 4 sulfur cluster binding"/>
    <property type="evidence" value="ECO:0007669"/>
    <property type="project" value="UniProtKB-KW"/>
</dbReference>
<evidence type="ECO:0000256" key="7">
    <source>
        <dbReference type="ARBA" id="ARBA00023291"/>
    </source>
</evidence>
<evidence type="ECO:0000256" key="6">
    <source>
        <dbReference type="ARBA" id="ARBA00023014"/>
    </source>
</evidence>
<keyword evidence="4" id="KW-0249">Electron transport</keyword>
<dbReference type="SUPFAM" id="SSF54862">
    <property type="entry name" value="4Fe-4S ferredoxins"/>
    <property type="match status" value="1"/>
</dbReference>
<evidence type="ECO:0000313" key="9">
    <source>
        <dbReference type="Proteomes" id="UP000249304"/>
    </source>
</evidence>
<reference evidence="8 9" key="1">
    <citation type="submission" date="2018-01" db="EMBL/GenBank/DDBJ databases">
        <title>Draft genome sequence of Nonomuraea sp. KC333.</title>
        <authorList>
            <person name="Sahin N."/>
            <person name="Saygin H."/>
            <person name="Ay H."/>
        </authorList>
    </citation>
    <scope>NUCLEOTIDE SEQUENCE [LARGE SCALE GENOMIC DNA]</scope>
    <source>
        <strain evidence="8 9">KC333</strain>
    </source>
</reference>
<dbReference type="PANTHER" id="PTHR36923">
    <property type="entry name" value="FERREDOXIN"/>
    <property type="match status" value="1"/>
</dbReference>
<dbReference type="OrthoDB" id="9803319at2"/>
<evidence type="ECO:0000256" key="4">
    <source>
        <dbReference type="ARBA" id="ARBA00022982"/>
    </source>
</evidence>
<evidence type="ECO:0000313" key="8">
    <source>
        <dbReference type="EMBL" id="PZG18464.1"/>
    </source>
</evidence>
<evidence type="ECO:0000256" key="5">
    <source>
        <dbReference type="ARBA" id="ARBA00023004"/>
    </source>
</evidence>